<reference evidence="2" key="2">
    <citation type="submission" date="2023-05" db="EMBL/GenBank/DDBJ databases">
        <authorList>
            <person name="Fouks B."/>
        </authorList>
    </citation>
    <scope>NUCLEOTIDE SEQUENCE</scope>
    <source>
        <strain evidence="2">Stay&amp;Tobe</strain>
        <tissue evidence="2">Testes</tissue>
    </source>
</reference>
<feature type="non-terminal residue" evidence="2">
    <location>
        <position position="1"/>
    </location>
</feature>
<name>A0AAD8EKN1_DIPPU</name>
<dbReference type="EMBL" id="JASPKZ010003445">
    <property type="protein sequence ID" value="KAJ9593369.1"/>
    <property type="molecule type" value="Genomic_DNA"/>
</dbReference>
<sequence>EKEYETFTADILSLTWKQLGFTSRLSRLNLLIGANMSALLPNMSSNCRFFNFSIFNISYVFFSFLLVFISLFKLLLLFIIFCFLYFSILLCTIFSSNPFSLATLIMCFFSCLKSSSFKGSLANHRMELTSTSR</sequence>
<keyword evidence="1" id="KW-0472">Membrane</keyword>
<dbReference type="Proteomes" id="UP001233999">
    <property type="component" value="Unassembled WGS sequence"/>
</dbReference>
<feature type="transmembrane region" description="Helical" evidence="1">
    <location>
        <begin position="49"/>
        <end position="68"/>
    </location>
</feature>
<keyword evidence="1" id="KW-1133">Transmembrane helix</keyword>
<accession>A0AAD8EKN1</accession>
<keyword evidence="1" id="KW-0812">Transmembrane</keyword>
<evidence type="ECO:0000256" key="1">
    <source>
        <dbReference type="SAM" id="Phobius"/>
    </source>
</evidence>
<gene>
    <name evidence="2" type="ORF">L9F63_015073</name>
</gene>
<proteinExistence type="predicted"/>
<comment type="caution">
    <text evidence="2">The sequence shown here is derived from an EMBL/GenBank/DDBJ whole genome shotgun (WGS) entry which is preliminary data.</text>
</comment>
<protein>
    <submittedName>
        <fullName evidence="2">Uncharacterized protein</fullName>
    </submittedName>
</protein>
<feature type="transmembrane region" description="Helical" evidence="1">
    <location>
        <begin position="75"/>
        <end position="95"/>
    </location>
</feature>
<dbReference type="AlphaFoldDB" id="A0AAD8EKN1"/>
<keyword evidence="3" id="KW-1185">Reference proteome</keyword>
<feature type="non-terminal residue" evidence="2">
    <location>
        <position position="133"/>
    </location>
</feature>
<evidence type="ECO:0000313" key="2">
    <source>
        <dbReference type="EMBL" id="KAJ9593369.1"/>
    </source>
</evidence>
<organism evidence="2 3">
    <name type="scientific">Diploptera punctata</name>
    <name type="common">Pacific beetle cockroach</name>
    <dbReference type="NCBI Taxonomy" id="6984"/>
    <lineage>
        <taxon>Eukaryota</taxon>
        <taxon>Metazoa</taxon>
        <taxon>Ecdysozoa</taxon>
        <taxon>Arthropoda</taxon>
        <taxon>Hexapoda</taxon>
        <taxon>Insecta</taxon>
        <taxon>Pterygota</taxon>
        <taxon>Neoptera</taxon>
        <taxon>Polyneoptera</taxon>
        <taxon>Dictyoptera</taxon>
        <taxon>Blattodea</taxon>
        <taxon>Blaberoidea</taxon>
        <taxon>Blaberidae</taxon>
        <taxon>Diplopterinae</taxon>
        <taxon>Diploptera</taxon>
    </lineage>
</organism>
<evidence type="ECO:0000313" key="3">
    <source>
        <dbReference type="Proteomes" id="UP001233999"/>
    </source>
</evidence>
<reference evidence="2" key="1">
    <citation type="journal article" date="2023" name="IScience">
        <title>Live-bearing cockroach genome reveals convergent evolutionary mechanisms linked to viviparity in insects and beyond.</title>
        <authorList>
            <person name="Fouks B."/>
            <person name="Harrison M.C."/>
            <person name="Mikhailova A.A."/>
            <person name="Marchal E."/>
            <person name="English S."/>
            <person name="Carruthers M."/>
            <person name="Jennings E.C."/>
            <person name="Chiamaka E.L."/>
            <person name="Frigard R.A."/>
            <person name="Pippel M."/>
            <person name="Attardo G.M."/>
            <person name="Benoit J.B."/>
            <person name="Bornberg-Bauer E."/>
            <person name="Tobe S.S."/>
        </authorList>
    </citation>
    <scope>NUCLEOTIDE SEQUENCE</scope>
    <source>
        <strain evidence="2">Stay&amp;Tobe</strain>
    </source>
</reference>